<reference evidence="1 2" key="1">
    <citation type="submission" date="2022-07" db="EMBL/GenBank/DDBJ databases">
        <title>Methylomonas rivi sp. nov., Methylomonas rosea sp. nov., Methylomonas aureus sp. nov. and Methylomonas subterranea sp. nov., four novel methanotrophs isolated from a freshwater creek and the deep terrestrial subsurface.</title>
        <authorList>
            <person name="Abin C."/>
            <person name="Sankaranarayanan K."/>
            <person name="Garner C."/>
            <person name="Sindelar R."/>
            <person name="Kotary K."/>
            <person name="Garner R."/>
            <person name="Barclay S."/>
            <person name="Lawson P."/>
            <person name="Krumholz L."/>
        </authorList>
    </citation>
    <scope>NUCLEOTIDE SEQUENCE [LARGE SCALE GENOMIC DNA]</scope>
    <source>
        <strain evidence="1 2">SURF-1</strain>
    </source>
</reference>
<gene>
    <name evidence="1" type="ORF">NP603_12525</name>
</gene>
<evidence type="ECO:0000313" key="2">
    <source>
        <dbReference type="Proteomes" id="UP001524569"/>
    </source>
</evidence>
<evidence type="ECO:0000313" key="1">
    <source>
        <dbReference type="EMBL" id="MCQ8181936.1"/>
    </source>
</evidence>
<comment type="caution">
    <text evidence="1">The sequence shown here is derived from an EMBL/GenBank/DDBJ whole genome shotgun (WGS) entry which is preliminary data.</text>
</comment>
<dbReference type="EMBL" id="JANIBM010000013">
    <property type="protein sequence ID" value="MCQ8181936.1"/>
    <property type="molecule type" value="Genomic_DNA"/>
</dbReference>
<proteinExistence type="predicted"/>
<dbReference type="RefSeq" id="WP_256611222.1">
    <property type="nucleotide sequence ID" value="NZ_JANIBM010000013.1"/>
</dbReference>
<accession>A0ABT1UI67</accession>
<keyword evidence="2" id="KW-1185">Reference proteome</keyword>
<organism evidence="1 2">
    <name type="scientific">Methylomonas aurea</name>
    <dbReference type="NCBI Taxonomy" id="2952224"/>
    <lineage>
        <taxon>Bacteria</taxon>
        <taxon>Pseudomonadati</taxon>
        <taxon>Pseudomonadota</taxon>
        <taxon>Gammaproteobacteria</taxon>
        <taxon>Methylococcales</taxon>
        <taxon>Methylococcaceae</taxon>
        <taxon>Methylomonas</taxon>
    </lineage>
</organism>
<sequence>MSTERKCMITLINSYGSIIRDVQFQHCNGYGDWIQLIVQLNPNEEAGPWEVIYRTGINANTDHWYVSFKNENGIRFDNDHDFDCSPDKDEEGQMIRAIITRTTLVIQLTESGCEEDLRSAS</sequence>
<protein>
    <submittedName>
        <fullName evidence="1">Uncharacterized protein</fullName>
    </submittedName>
</protein>
<dbReference type="Proteomes" id="UP001524569">
    <property type="component" value="Unassembled WGS sequence"/>
</dbReference>
<name>A0ABT1UI67_9GAMM</name>